<dbReference type="Pfam" id="PF04264">
    <property type="entry name" value="YceI"/>
    <property type="match status" value="1"/>
</dbReference>
<feature type="domain" description="Lipid/polyisoprenoid-binding YceI-like" evidence="2">
    <location>
        <begin position="18"/>
        <end position="178"/>
    </location>
</feature>
<evidence type="ECO:0000259" key="2">
    <source>
        <dbReference type="SMART" id="SM00867"/>
    </source>
</evidence>
<dbReference type="OrthoDB" id="1247465at2"/>
<dbReference type="Gene3D" id="2.40.128.110">
    <property type="entry name" value="Lipid/polyisoprenoid-binding, YceI-like"/>
    <property type="match status" value="1"/>
</dbReference>
<accession>A0A4R7B600</accession>
<keyword evidence="1" id="KW-0732">Signal</keyword>
<dbReference type="SMART" id="SM00867">
    <property type="entry name" value="YceI"/>
    <property type="match status" value="1"/>
</dbReference>
<dbReference type="InterPro" id="IPR007372">
    <property type="entry name" value="Lipid/polyisoprenoid-bd_YceI"/>
</dbReference>
<protein>
    <submittedName>
        <fullName evidence="3">Polyisoprenoid-binding protein YceI</fullName>
    </submittedName>
</protein>
<dbReference type="RefSeq" id="WP_133681314.1">
    <property type="nucleotide sequence ID" value="NZ_SNZP01000008.1"/>
</dbReference>
<gene>
    <name evidence="3" type="ORF">DFP86_108195</name>
</gene>
<dbReference type="SUPFAM" id="SSF101874">
    <property type="entry name" value="YceI-like"/>
    <property type="match status" value="1"/>
</dbReference>
<proteinExistence type="predicted"/>
<dbReference type="Proteomes" id="UP000295611">
    <property type="component" value="Unassembled WGS sequence"/>
</dbReference>
<feature type="signal peptide" evidence="1">
    <location>
        <begin position="1"/>
        <end position="18"/>
    </location>
</feature>
<dbReference type="AlphaFoldDB" id="A0A4R7B600"/>
<evidence type="ECO:0000313" key="3">
    <source>
        <dbReference type="EMBL" id="TDR78474.1"/>
    </source>
</evidence>
<keyword evidence="4" id="KW-1185">Reference proteome</keyword>
<dbReference type="EMBL" id="SNZP01000008">
    <property type="protein sequence ID" value="TDR78474.1"/>
    <property type="molecule type" value="Genomic_DNA"/>
</dbReference>
<evidence type="ECO:0000256" key="1">
    <source>
        <dbReference type="SAM" id="SignalP"/>
    </source>
</evidence>
<feature type="chain" id="PRO_5020615771" evidence="1">
    <location>
        <begin position="19"/>
        <end position="181"/>
    </location>
</feature>
<organism evidence="3 4">
    <name type="scientific">Paludibacterium purpuratum</name>
    <dbReference type="NCBI Taxonomy" id="1144873"/>
    <lineage>
        <taxon>Bacteria</taxon>
        <taxon>Pseudomonadati</taxon>
        <taxon>Pseudomonadota</taxon>
        <taxon>Betaproteobacteria</taxon>
        <taxon>Neisseriales</taxon>
        <taxon>Chromobacteriaceae</taxon>
        <taxon>Paludibacterium</taxon>
    </lineage>
</organism>
<name>A0A4R7B600_9NEIS</name>
<dbReference type="PANTHER" id="PTHR34406:SF1">
    <property type="entry name" value="PROTEIN YCEI"/>
    <property type="match status" value="1"/>
</dbReference>
<dbReference type="PANTHER" id="PTHR34406">
    <property type="entry name" value="PROTEIN YCEI"/>
    <property type="match status" value="1"/>
</dbReference>
<dbReference type="InterPro" id="IPR036761">
    <property type="entry name" value="TTHA0802/YceI-like_sf"/>
</dbReference>
<reference evidence="3 4" key="1">
    <citation type="submission" date="2019-03" db="EMBL/GenBank/DDBJ databases">
        <title>Genomic Encyclopedia of Type Strains, Phase III (KMG-III): the genomes of soil and plant-associated and newly described type strains.</title>
        <authorList>
            <person name="Whitman W."/>
        </authorList>
    </citation>
    <scope>NUCLEOTIDE SEQUENCE [LARGE SCALE GENOMIC DNA]</scope>
    <source>
        <strain evidence="3 4">CECT 8976</strain>
    </source>
</reference>
<sequence>MKPYLAACLLVASAPLLAAPIDSGQSRIDFTLKQMDIPMQGQFKRIGGDVTLDPANAAQGRANLTIQIASISLPTADATAQTKQPAWFNATRFPTAQLITSSIKPLGGNRFQFSGKLTIKGTTRDVSAPFTLSRQGALSVVDGTLPVSRLAYKVGEGEWADTDTVADSVLIKFHIAYPSSK</sequence>
<evidence type="ECO:0000313" key="4">
    <source>
        <dbReference type="Proteomes" id="UP000295611"/>
    </source>
</evidence>
<comment type="caution">
    <text evidence="3">The sequence shown here is derived from an EMBL/GenBank/DDBJ whole genome shotgun (WGS) entry which is preliminary data.</text>
</comment>